<dbReference type="PANTHER" id="PTHR30346">
    <property type="entry name" value="TRANSCRIPTIONAL DUAL REGULATOR HCAR-RELATED"/>
    <property type="match status" value="1"/>
</dbReference>
<dbReference type="RefSeq" id="WP_173946385.1">
    <property type="nucleotide sequence ID" value="NZ_CP102845.1"/>
</dbReference>
<keyword evidence="5" id="KW-0804">Transcription</keyword>
<protein>
    <submittedName>
        <fullName evidence="7">LysR substrate-binding domain-containing protein</fullName>
    </submittedName>
</protein>
<dbReference type="Proteomes" id="UP001017257">
    <property type="component" value="Chromosome"/>
</dbReference>
<dbReference type="SUPFAM" id="SSF46785">
    <property type="entry name" value="Winged helix' DNA-binding domain"/>
    <property type="match status" value="1"/>
</dbReference>
<dbReference type="Gene3D" id="1.10.10.10">
    <property type="entry name" value="Winged helix-like DNA-binding domain superfamily/Winged helix DNA-binding domain"/>
    <property type="match status" value="1"/>
</dbReference>
<dbReference type="PROSITE" id="PS50931">
    <property type="entry name" value="HTH_LYSR"/>
    <property type="match status" value="1"/>
</dbReference>
<organism evidence="7 8">
    <name type="scientific">Microvirga terrae</name>
    <dbReference type="NCBI Taxonomy" id="2740529"/>
    <lineage>
        <taxon>Bacteria</taxon>
        <taxon>Pseudomonadati</taxon>
        <taxon>Pseudomonadota</taxon>
        <taxon>Alphaproteobacteria</taxon>
        <taxon>Hyphomicrobiales</taxon>
        <taxon>Methylobacteriaceae</taxon>
        <taxon>Microvirga</taxon>
    </lineage>
</organism>
<evidence type="ECO:0000256" key="3">
    <source>
        <dbReference type="ARBA" id="ARBA00023125"/>
    </source>
</evidence>
<keyword evidence="3" id="KW-0238">DNA-binding</keyword>
<evidence type="ECO:0000313" key="8">
    <source>
        <dbReference type="Proteomes" id="UP001017257"/>
    </source>
</evidence>
<accession>A0ABY5RQG5</accession>
<keyword evidence="8" id="KW-1185">Reference proteome</keyword>
<name>A0ABY5RQG5_9HYPH</name>
<dbReference type="Pfam" id="PF03466">
    <property type="entry name" value="LysR_substrate"/>
    <property type="match status" value="1"/>
</dbReference>
<evidence type="ECO:0000313" key="7">
    <source>
        <dbReference type="EMBL" id="UVF19500.1"/>
    </source>
</evidence>
<dbReference type="PANTHER" id="PTHR30346:SF26">
    <property type="entry name" value="HYDROGEN PEROXIDE-INDUCIBLE GENES ACTIVATOR"/>
    <property type="match status" value="1"/>
</dbReference>
<evidence type="ECO:0000259" key="6">
    <source>
        <dbReference type="PROSITE" id="PS50931"/>
    </source>
</evidence>
<dbReference type="CDD" id="cd08411">
    <property type="entry name" value="PBP2_OxyR"/>
    <property type="match status" value="1"/>
</dbReference>
<evidence type="ECO:0000256" key="4">
    <source>
        <dbReference type="ARBA" id="ARBA00023159"/>
    </source>
</evidence>
<comment type="similarity">
    <text evidence="1">Belongs to the LysR transcriptional regulatory family.</text>
</comment>
<keyword evidence="4" id="KW-0010">Activator</keyword>
<reference evidence="7" key="1">
    <citation type="submission" date="2022-08" db="EMBL/GenBank/DDBJ databases">
        <title>Microvirga terrae sp. nov., isolated from soil.</title>
        <authorList>
            <person name="Kim K.H."/>
            <person name="Seo Y.L."/>
            <person name="Kim J.M."/>
            <person name="Lee J.K."/>
            <person name="Han D.M."/>
            <person name="Jeon C.O."/>
        </authorList>
    </citation>
    <scope>NUCLEOTIDE SEQUENCE</scope>
    <source>
        <strain evidence="7">R24</strain>
    </source>
</reference>
<dbReference type="EMBL" id="CP102845">
    <property type="protein sequence ID" value="UVF19500.1"/>
    <property type="molecule type" value="Genomic_DNA"/>
</dbReference>
<dbReference type="PRINTS" id="PR00039">
    <property type="entry name" value="HTHLYSR"/>
</dbReference>
<feature type="domain" description="HTH lysR-type" evidence="6">
    <location>
        <begin position="2"/>
        <end position="59"/>
    </location>
</feature>
<keyword evidence="2" id="KW-0805">Transcription regulation</keyword>
<evidence type="ECO:0000256" key="5">
    <source>
        <dbReference type="ARBA" id="ARBA00023163"/>
    </source>
</evidence>
<dbReference type="SUPFAM" id="SSF53850">
    <property type="entry name" value="Periplasmic binding protein-like II"/>
    <property type="match status" value="1"/>
</dbReference>
<dbReference type="InterPro" id="IPR036390">
    <property type="entry name" value="WH_DNA-bd_sf"/>
</dbReference>
<dbReference type="Gene3D" id="3.40.190.10">
    <property type="entry name" value="Periplasmic binding protein-like II"/>
    <property type="match status" value="2"/>
</dbReference>
<proteinExistence type="inferred from homology"/>
<gene>
    <name evidence="7" type="ORF">HPT29_024290</name>
</gene>
<dbReference type="InterPro" id="IPR005119">
    <property type="entry name" value="LysR_subst-bd"/>
</dbReference>
<dbReference type="InterPro" id="IPR036388">
    <property type="entry name" value="WH-like_DNA-bd_sf"/>
</dbReference>
<sequence length="316" mass="34587">MVTLRQLRYFEALARMKHFGMAADQCSVTQPALSMQIKELERELGVELVERRGNAIAVTPTGQEIASRAEAILNQVRELSDFARQNQGVLTGALRLGIIPSIAPYLLPAILTEVARHYPALDLQIRETQTGALVEELVRGDLDAALLALPIQQPQVETMALFDDRFLIAVQSQAAQGWADSDLRTRIGQERLLLLEEGHCLRDQALQFCHIANMQARRALGAASLTTIMQMVAAGHGITLLPELCAQAEVDRQRVALIEFPEDAPMRTVGLAWRRTSTRKSDFMALGHLIRSIRQPDAGLPAEAGAPAEAGPPVAP</sequence>
<dbReference type="Pfam" id="PF00126">
    <property type="entry name" value="HTH_1"/>
    <property type="match status" value="1"/>
</dbReference>
<evidence type="ECO:0000256" key="1">
    <source>
        <dbReference type="ARBA" id="ARBA00009437"/>
    </source>
</evidence>
<evidence type="ECO:0000256" key="2">
    <source>
        <dbReference type="ARBA" id="ARBA00023015"/>
    </source>
</evidence>
<dbReference type="InterPro" id="IPR000847">
    <property type="entry name" value="LysR_HTH_N"/>
</dbReference>